<organism evidence="1">
    <name type="scientific">uncultured Flavobacteriia bacterium</name>
    <dbReference type="NCBI Taxonomy" id="212695"/>
    <lineage>
        <taxon>Bacteria</taxon>
        <taxon>Pseudomonadati</taxon>
        <taxon>Bacteroidota</taxon>
        <taxon>Flavobacteriia</taxon>
        <taxon>environmental samples</taxon>
    </lineage>
</organism>
<accession>F4MLJ6</accession>
<dbReference type="AlphaFoldDB" id="F4MLJ6"/>
<reference evidence="1" key="1">
    <citation type="submission" date="2010-04" db="EMBL/GenBank/DDBJ databases">
        <authorList>
            <person name="Genoscope - CEA"/>
        </authorList>
    </citation>
    <scope>NUCLEOTIDE SEQUENCE</scope>
</reference>
<evidence type="ECO:0000313" key="1">
    <source>
        <dbReference type="EMBL" id="CBL80557.1"/>
    </source>
</evidence>
<gene>
    <name evidence="1" type="ORF">S3_979_0006</name>
</gene>
<dbReference type="EMBL" id="FQ032803">
    <property type="protein sequence ID" value="CBL80557.1"/>
    <property type="molecule type" value="Genomic_DNA"/>
</dbReference>
<sequence>MLAKLGIIEYVYTAMSKQLTCWLVLLYTTVLFSQEDSISRKVILDSSSFDVVVSVITTQGVVINGDTLLDEISSASSAQMWGYKMNTWEWTQRQSSTLGGLAYNSLDPVLESKADGTYNFLALDQTMPLSHSANVPLSNLYYRSGFGGGQLFGIQSLSPVDSSQQLYLDYSRMNSLGVYRNEGADGHELNLSLVSNTRLKGTDRFTVSYFKRKTGQNGGLAQPDYFETNIPTLRTNFSVNDPTGEYTEENFLVEFARNWSDKITASVNINGSSWMASNSRSANEYFWDSTEVTPTIKEKLLFYDDTVGLISMSSKIEWNDLTVWGWNFRPSVSLGLERYYSDVGSWDSFRTDSVNVGAVFKSANSLFLRSRLQFTKIVRPSSRLKGDYHFNVLGYNSGSLDGRSEIIVSLPTSQLSLYWDFIYQSKMYRWEDSYGYSYDFRNLDKAYVKNEVAMDWQHGDKWRYELSLRGIHYNGMRYLSDFSELNLYDGFYGRIQAGVTSNREGWNLVVQGYSASKTGEGGFSIPFWGGRVGGFYATSIGDKFQLRSGFDLSMEDAFYAPDYLGGVPLWSLQQESISGRYPWANVFFEARIDGFVGAVRVVNALEGLFPYTYYAYGTVPRMDRGIQLSAKWTLFN</sequence>
<reference evidence="1" key="2">
    <citation type="journal article" date="2012" name="Environ. Microbiol.">
        <title>Genomic content of uncultured Bacteroidetes from contrasting oceanic provinces in the North Atlantic Ocean.</title>
        <authorList>
            <person name="Gomez-Pereira P.R."/>
            <person name="Schuler M."/>
            <person name="Fuchs B.M."/>
            <person name="Bennke C."/>
            <person name="Teeling H."/>
            <person name="Waldmann J."/>
            <person name="Richter M."/>
            <person name="Barbe V."/>
            <person name="Bataille E."/>
            <person name="Glockner F.O."/>
            <person name="Amann R."/>
        </authorList>
    </citation>
    <scope>NUCLEOTIDE SEQUENCE</scope>
</reference>
<proteinExistence type="predicted"/>
<protein>
    <submittedName>
        <fullName evidence="1">Uncharacterized protein</fullName>
    </submittedName>
</protein>
<name>F4MLJ6_9BACT</name>